<dbReference type="GeneID" id="62157871"/>
<accession>A0A9P6LL68</accession>
<reference evidence="2" key="1">
    <citation type="submission" date="2020-03" db="EMBL/GenBank/DDBJ databases">
        <authorList>
            <person name="He L."/>
        </authorList>
    </citation>
    <scope>NUCLEOTIDE SEQUENCE</scope>
    <source>
        <strain evidence="2">CkLH20</strain>
    </source>
</reference>
<dbReference type="AlphaFoldDB" id="A0A9P6LL68"/>
<keyword evidence="3" id="KW-1185">Reference proteome</keyword>
<evidence type="ECO:0000313" key="2">
    <source>
        <dbReference type="EMBL" id="KAF9880124.1"/>
    </source>
</evidence>
<feature type="compositionally biased region" description="Low complexity" evidence="1">
    <location>
        <begin position="296"/>
        <end position="313"/>
    </location>
</feature>
<dbReference type="RefSeq" id="XP_038749585.1">
    <property type="nucleotide sequence ID" value="XM_038884797.1"/>
</dbReference>
<feature type="compositionally biased region" description="Polar residues" evidence="1">
    <location>
        <begin position="318"/>
        <end position="329"/>
    </location>
</feature>
<evidence type="ECO:0000313" key="3">
    <source>
        <dbReference type="Proteomes" id="UP000781932"/>
    </source>
</evidence>
<protein>
    <submittedName>
        <fullName evidence="2">Uncharacterized protein</fullName>
    </submittedName>
</protein>
<feature type="compositionally biased region" description="Basic and acidic residues" evidence="1">
    <location>
        <begin position="465"/>
        <end position="479"/>
    </location>
</feature>
<gene>
    <name evidence="2" type="ORF">CkaCkLH20_02078</name>
</gene>
<sequence length="665" mass="74172">MNAKHVFDELCVVCENASDETLLDEHQCVDEIQAATMGISLSFYSQRALLSDRPSSRIVLDLPSIAFSTLSQQSELAVAYVVRELRLPTNMPIRIARRLSTPSLSRGPLCGNILPSWGSSGPYARDRAALLLDPGADGAAPKHWLHQKFWTVMPRTFWGPDGGEGAQVLAAFTHPAPVDLPPELTGVLLSQQSADVPLSRKKMMLDIVFDSIVPYRLHDGLRLFPGVEFYQILLYNRQDFYAIWPFVARFHAWISPLAAMSAELADNELHRLRAMVPGYVSGAVHDSPSSVETMYTPQTSPQTSPQRSSQTSPAQFPENISSLHESPSGYTYPEDQAEALEADDCNALLDEHLGCPPTLSYGGIIHNMDQFEKLNNAYHHHVQKKAGIAPLDDPTWPIEDDEQLDCVKTLFEQITNMSDFYELRKAQERLKACGVGEEGDDSTTTAASDETATRKRRRTTTGSSRTDRPRPKGVSKADWDLMDPDNSPADLLTIIVHTQVSDLEIELMCWKLLVAAMNAQRGFTMRPRWCGQRAISTWDYFETFAERWEVICAQLLDCKLLIHSLTRPDWFSKFAGAPVKERASKLSNDVLNGRRDVQNQVGRELIKAKTQTNEWETSKSFEIRSKNGEVISKGAKIGDGVRRRLAVRAKDQDAGSPASQQAMSP</sequence>
<dbReference type="OrthoDB" id="4814848at2759"/>
<evidence type="ECO:0000256" key="1">
    <source>
        <dbReference type="SAM" id="MobiDB-lite"/>
    </source>
</evidence>
<reference evidence="2" key="2">
    <citation type="submission" date="2020-11" db="EMBL/GenBank/DDBJ databases">
        <title>Whole genome sequencing of Colletotrichum sp.</title>
        <authorList>
            <person name="Li H."/>
        </authorList>
    </citation>
    <scope>NUCLEOTIDE SEQUENCE</scope>
    <source>
        <strain evidence="2">CkLH20</strain>
    </source>
</reference>
<comment type="caution">
    <text evidence="2">The sequence shown here is derived from an EMBL/GenBank/DDBJ whole genome shotgun (WGS) entry which is preliminary data.</text>
</comment>
<proteinExistence type="predicted"/>
<dbReference type="Proteomes" id="UP000781932">
    <property type="component" value="Unassembled WGS sequence"/>
</dbReference>
<name>A0A9P6LL68_9PEZI</name>
<organism evidence="2 3">
    <name type="scientific">Colletotrichum karsti</name>
    <dbReference type="NCBI Taxonomy" id="1095194"/>
    <lineage>
        <taxon>Eukaryota</taxon>
        <taxon>Fungi</taxon>
        <taxon>Dikarya</taxon>
        <taxon>Ascomycota</taxon>
        <taxon>Pezizomycotina</taxon>
        <taxon>Sordariomycetes</taxon>
        <taxon>Hypocreomycetidae</taxon>
        <taxon>Glomerellales</taxon>
        <taxon>Glomerellaceae</taxon>
        <taxon>Colletotrichum</taxon>
        <taxon>Colletotrichum boninense species complex</taxon>
    </lineage>
</organism>
<feature type="region of interest" description="Disordered" evidence="1">
    <location>
        <begin position="435"/>
        <end position="481"/>
    </location>
</feature>
<dbReference type="EMBL" id="JAATWM020000005">
    <property type="protein sequence ID" value="KAF9880124.1"/>
    <property type="molecule type" value="Genomic_DNA"/>
</dbReference>
<feature type="region of interest" description="Disordered" evidence="1">
    <location>
        <begin position="286"/>
        <end position="332"/>
    </location>
</feature>